<dbReference type="Pfam" id="PF07727">
    <property type="entry name" value="RVT_2"/>
    <property type="match status" value="1"/>
</dbReference>
<feature type="domain" description="Reverse transcriptase Ty1/copia-type" evidence="3">
    <location>
        <begin position="91"/>
        <end position="160"/>
    </location>
</feature>
<dbReference type="CDD" id="cd09272">
    <property type="entry name" value="RNase_HI_RT_Ty1"/>
    <property type="match status" value="1"/>
</dbReference>
<feature type="coiled-coil region" evidence="1">
    <location>
        <begin position="48"/>
        <end position="75"/>
    </location>
</feature>
<dbReference type="Pfam" id="PF25597">
    <property type="entry name" value="SH3_retrovirus"/>
    <property type="match status" value="1"/>
</dbReference>
<keyword evidence="2" id="KW-1133">Transmembrane helix</keyword>
<protein>
    <submittedName>
        <fullName evidence="5">Copia protein isoform A</fullName>
        <ecNumber evidence="5">2.7.7.7</ecNumber>
    </submittedName>
</protein>
<keyword evidence="6" id="KW-1185">Reference proteome</keyword>
<feature type="domain" description="Retroviral polymerase SH3-like" evidence="4">
    <location>
        <begin position="1"/>
        <end position="42"/>
    </location>
</feature>
<evidence type="ECO:0000256" key="2">
    <source>
        <dbReference type="SAM" id="Phobius"/>
    </source>
</evidence>
<feature type="transmembrane region" description="Helical" evidence="2">
    <location>
        <begin position="440"/>
        <end position="458"/>
    </location>
</feature>
<name>A0A445KX49_GLYSO</name>
<proteinExistence type="predicted"/>
<reference evidence="5 6" key="1">
    <citation type="submission" date="2018-09" db="EMBL/GenBank/DDBJ databases">
        <title>A high-quality reference genome of wild soybean provides a powerful tool to mine soybean genomes.</title>
        <authorList>
            <person name="Xie M."/>
            <person name="Chung C.Y.L."/>
            <person name="Li M.-W."/>
            <person name="Wong F.-L."/>
            <person name="Chan T.-F."/>
            <person name="Lam H.-M."/>
        </authorList>
    </citation>
    <scope>NUCLEOTIDE SEQUENCE [LARGE SCALE GENOMIC DNA]</scope>
    <source>
        <strain evidence="6">cv. W05</strain>
        <tissue evidence="5">Hypocotyl of etiolated seedlings</tissue>
    </source>
</reference>
<keyword evidence="5" id="KW-0548">Nucleotidyltransferase</keyword>
<dbReference type="PANTHER" id="PTHR11439:SF515">
    <property type="entry name" value="GAG-POL POLYPROTEIN"/>
    <property type="match status" value="1"/>
</dbReference>
<dbReference type="InterPro" id="IPR013103">
    <property type="entry name" value="RVT_2"/>
</dbReference>
<dbReference type="Proteomes" id="UP000289340">
    <property type="component" value="Chromosome 4"/>
</dbReference>
<evidence type="ECO:0000256" key="1">
    <source>
        <dbReference type="SAM" id="Coils"/>
    </source>
</evidence>
<evidence type="ECO:0000313" key="6">
    <source>
        <dbReference type="Proteomes" id="UP000289340"/>
    </source>
</evidence>
<dbReference type="EC" id="2.7.7.7" evidence="5"/>
<keyword evidence="2" id="KW-0472">Membrane</keyword>
<evidence type="ECO:0000259" key="4">
    <source>
        <dbReference type="Pfam" id="PF25597"/>
    </source>
</evidence>
<dbReference type="InterPro" id="IPR043502">
    <property type="entry name" value="DNA/RNA_pol_sf"/>
</dbReference>
<evidence type="ECO:0000259" key="3">
    <source>
        <dbReference type="Pfam" id="PF07727"/>
    </source>
</evidence>
<comment type="caution">
    <text evidence="5">The sequence shown here is derived from an EMBL/GenBank/DDBJ whole genome shotgun (WGS) entry which is preliminary data.</text>
</comment>
<dbReference type="SUPFAM" id="SSF56672">
    <property type="entry name" value="DNA/RNA polymerases"/>
    <property type="match status" value="1"/>
</dbReference>
<keyword evidence="1" id="KW-0175">Coiled coil</keyword>
<dbReference type="InterPro" id="IPR057670">
    <property type="entry name" value="SH3_retrovirus"/>
</dbReference>
<accession>A0A445KX49</accession>
<evidence type="ECO:0000313" key="5">
    <source>
        <dbReference type="EMBL" id="RZC15547.1"/>
    </source>
</evidence>
<organism evidence="5 6">
    <name type="scientific">Glycine soja</name>
    <name type="common">Wild soybean</name>
    <dbReference type="NCBI Taxonomy" id="3848"/>
    <lineage>
        <taxon>Eukaryota</taxon>
        <taxon>Viridiplantae</taxon>
        <taxon>Streptophyta</taxon>
        <taxon>Embryophyta</taxon>
        <taxon>Tracheophyta</taxon>
        <taxon>Spermatophyta</taxon>
        <taxon>Magnoliopsida</taxon>
        <taxon>eudicotyledons</taxon>
        <taxon>Gunneridae</taxon>
        <taxon>Pentapetalae</taxon>
        <taxon>rosids</taxon>
        <taxon>fabids</taxon>
        <taxon>Fabales</taxon>
        <taxon>Fabaceae</taxon>
        <taxon>Papilionoideae</taxon>
        <taxon>50 kb inversion clade</taxon>
        <taxon>NPAAA clade</taxon>
        <taxon>indigoferoid/millettioid clade</taxon>
        <taxon>Phaseoleae</taxon>
        <taxon>Glycine</taxon>
        <taxon>Glycine subgen. Soja</taxon>
    </lineage>
</organism>
<sequence length="581" mass="66439">MILVGYHPTGAYRLLEPLSKKIFISRDVVIDEDDSWDWKKKSTISTLVEEENTEAKIIEETRIEVENDRDALQQDQWKAAMEEELRAIERNQIWDLVDLPSNQSPIDVKWIFKLELKQNGSVAKHKARLVARGFLQKAGLDYSEVFALVARLETISNPLAIEKFKERLKLEFEMTDLGLLSYFLGMEFKKANELLIMHQQKYTTDLLKRFQMMSCNPASTPVEPGLKLVKDESEKSVDSTLFKQVVGSLRYLCNTRPDFSFVVSLISRFSNNPKASHWAVAKRILRYLRGTLSYDSDWCGDKVERKSTTSYLFKFLGTSISWCSKKQQVVALSSCEAEYIAACYPACQALWLDSLLEELKVEIQRPVRLYVDNKSTISLVMNPVAHGRSKHIEIIFHFLREKMSKKQLDLRYCSTEMQLIDIFTKGLKELPTSRLRCRYLIKYVALSVILTAAGVLIAALGDFFSWPLFPFFFQTMYLVLVEKSGAEDGLSSLEIMFYNSFLSLPFFMFLIIATGELPNSLSVLFAKTLVFFLLGGVQVHALNVSGLVINTAGGVWYSFAKYQKRKSKAVKLVTEAEAHCK</sequence>
<dbReference type="AlphaFoldDB" id="A0A445KX49"/>
<dbReference type="PANTHER" id="PTHR11439">
    <property type="entry name" value="GAG-POL-RELATED RETROTRANSPOSON"/>
    <property type="match status" value="1"/>
</dbReference>
<gene>
    <name evidence="5" type="ORF">D0Y65_009074</name>
</gene>
<dbReference type="EMBL" id="QZWG01000004">
    <property type="protein sequence ID" value="RZC15547.1"/>
    <property type="molecule type" value="Genomic_DNA"/>
</dbReference>
<dbReference type="GO" id="GO:0003887">
    <property type="term" value="F:DNA-directed DNA polymerase activity"/>
    <property type="evidence" value="ECO:0007669"/>
    <property type="project" value="UniProtKB-EC"/>
</dbReference>
<keyword evidence="5" id="KW-0808">Transferase</keyword>
<feature type="transmembrane region" description="Helical" evidence="2">
    <location>
        <begin position="532"/>
        <end position="559"/>
    </location>
</feature>
<keyword evidence="2" id="KW-0812">Transmembrane</keyword>
<feature type="transmembrane region" description="Helical" evidence="2">
    <location>
        <begin position="493"/>
        <end position="512"/>
    </location>
</feature>